<dbReference type="CDD" id="cd01335">
    <property type="entry name" value="Radical_SAM"/>
    <property type="match status" value="1"/>
</dbReference>
<dbReference type="SMART" id="SM00729">
    <property type="entry name" value="Elp3"/>
    <property type="match status" value="1"/>
</dbReference>
<feature type="binding site" evidence="8">
    <location>
        <position position="12"/>
    </location>
    <ligand>
        <name>[4Fe-4S] cluster</name>
        <dbReference type="ChEBI" id="CHEBI:49883"/>
        <label>1</label>
    </ligand>
</feature>
<feature type="binding site" evidence="8">
    <location>
        <position position="82"/>
    </location>
    <ligand>
        <name>[4Fe-4S] cluster</name>
        <dbReference type="ChEBI" id="CHEBI:49883"/>
        <label>1</label>
    </ligand>
</feature>
<feature type="binding site" evidence="8">
    <location>
        <position position="156"/>
    </location>
    <ligand>
        <name>[4Fe-4S] cluster</name>
        <dbReference type="ChEBI" id="CHEBI:49883"/>
        <label>2</label>
        <note>4Fe-4S-S-AdoMet</note>
    </ligand>
</feature>
<keyword evidence="13" id="KW-1185">Reference proteome</keyword>
<keyword evidence="4 8" id="KW-0949">S-adenosyl-L-methionine</keyword>
<evidence type="ECO:0000256" key="7">
    <source>
        <dbReference type="ARBA" id="ARBA00023014"/>
    </source>
</evidence>
<dbReference type="AlphaFoldDB" id="R4KFF2"/>
<keyword evidence="5 8" id="KW-0479">Metal-binding</keyword>
<evidence type="ECO:0000256" key="4">
    <source>
        <dbReference type="ARBA" id="ARBA00022691"/>
    </source>
</evidence>
<feature type="binding site" evidence="8">
    <location>
        <position position="48"/>
    </location>
    <ligand>
        <name>[4Fe-4S] cluster</name>
        <dbReference type="ChEBI" id="CHEBI:49883"/>
        <label>1</label>
    </ligand>
</feature>
<dbReference type="SFLD" id="SFLDS00029">
    <property type="entry name" value="Radical_SAM"/>
    <property type="match status" value="1"/>
</dbReference>
<dbReference type="Pfam" id="PF04055">
    <property type="entry name" value="Radical_SAM"/>
    <property type="match status" value="1"/>
</dbReference>
<feature type="binding site" evidence="8">
    <location>
        <position position="160"/>
    </location>
    <ligand>
        <name>[4Fe-4S] cluster</name>
        <dbReference type="ChEBI" id="CHEBI:49883"/>
        <label>2</label>
        <note>4Fe-4S-S-AdoMet</note>
    </ligand>
</feature>
<gene>
    <name evidence="8" type="primary">rimO</name>
    <name evidence="12" type="ORF">Desgi_1876</name>
</gene>
<accession>R4KFF2</accession>
<evidence type="ECO:0000259" key="10">
    <source>
        <dbReference type="PROSITE" id="PS51449"/>
    </source>
</evidence>
<feature type="domain" description="TRAM" evidence="9">
    <location>
        <begin position="375"/>
        <end position="443"/>
    </location>
</feature>
<protein>
    <recommendedName>
        <fullName evidence="8">Ribosomal protein uS12 methylthiotransferase RimO</fullName>
        <shortName evidence="8">uS12 MTTase</shortName>
        <shortName evidence="8">uS12 methylthiotransferase</shortName>
        <ecNumber evidence="8">2.8.4.4</ecNumber>
    </recommendedName>
    <alternativeName>
        <fullName evidence="8">Ribosomal protein uS12 (aspartate-C(3))-methylthiotransferase</fullName>
    </alternativeName>
    <alternativeName>
        <fullName evidence="8">Ribosome maturation factor RimO</fullName>
    </alternativeName>
</protein>
<dbReference type="HAMAP" id="MF_01865">
    <property type="entry name" value="MTTase_RimO"/>
    <property type="match status" value="1"/>
</dbReference>
<dbReference type="GO" id="GO:0051539">
    <property type="term" value="F:4 iron, 4 sulfur cluster binding"/>
    <property type="evidence" value="ECO:0007669"/>
    <property type="project" value="UniProtKB-UniRule"/>
</dbReference>
<dbReference type="PANTHER" id="PTHR43837">
    <property type="entry name" value="RIBOSOMAL PROTEIN S12 METHYLTHIOTRANSFERASE RIMO"/>
    <property type="match status" value="1"/>
</dbReference>
<dbReference type="STRING" id="767817.Desgi_1876"/>
<evidence type="ECO:0000256" key="8">
    <source>
        <dbReference type="HAMAP-Rule" id="MF_01865"/>
    </source>
</evidence>
<dbReference type="GO" id="GO:0005840">
    <property type="term" value="C:ribosome"/>
    <property type="evidence" value="ECO:0007669"/>
    <property type="project" value="UniProtKB-KW"/>
</dbReference>
<dbReference type="FunFam" id="3.80.30.20:FF:000001">
    <property type="entry name" value="tRNA-2-methylthio-N(6)-dimethylallyladenosine synthase 2"/>
    <property type="match status" value="1"/>
</dbReference>
<evidence type="ECO:0000256" key="6">
    <source>
        <dbReference type="ARBA" id="ARBA00023004"/>
    </source>
</evidence>
<dbReference type="GO" id="GO:0035599">
    <property type="term" value="F:aspartic acid methylthiotransferase activity"/>
    <property type="evidence" value="ECO:0007669"/>
    <property type="project" value="TreeGrafter"/>
</dbReference>
<dbReference type="PROSITE" id="PS51449">
    <property type="entry name" value="MTTASE_N"/>
    <property type="match status" value="1"/>
</dbReference>
<evidence type="ECO:0000313" key="12">
    <source>
        <dbReference type="EMBL" id="AGL01324.1"/>
    </source>
</evidence>
<dbReference type="InterPro" id="IPR058240">
    <property type="entry name" value="rSAM_sf"/>
</dbReference>
<dbReference type="GO" id="GO:0046872">
    <property type="term" value="F:metal ion binding"/>
    <property type="evidence" value="ECO:0007669"/>
    <property type="project" value="UniProtKB-KW"/>
</dbReference>
<evidence type="ECO:0000256" key="3">
    <source>
        <dbReference type="ARBA" id="ARBA00022679"/>
    </source>
</evidence>
<dbReference type="EMBL" id="CP003273">
    <property type="protein sequence ID" value="AGL01324.1"/>
    <property type="molecule type" value="Genomic_DNA"/>
</dbReference>
<dbReference type="PROSITE" id="PS50926">
    <property type="entry name" value="TRAM"/>
    <property type="match status" value="1"/>
</dbReference>
<dbReference type="InterPro" id="IPR020612">
    <property type="entry name" value="Methylthiotransferase_CS"/>
</dbReference>
<keyword evidence="12" id="KW-0689">Ribosomal protein</keyword>
<evidence type="ECO:0000256" key="1">
    <source>
        <dbReference type="ARBA" id="ARBA00022485"/>
    </source>
</evidence>
<evidence type="ECO:0000256" key="2">
    <source>
        <dbReference type="ARBA" id="ARBA00022490"/>
    </source>
</evidence>
<feature type="domain" description="Radical SAM core" evidence="11">
    <location>
        <begin position="142"/>
        <end position="372"/>
    </location>
</feature>
<dbReference type="NCBIfam" id="TIGR00089">
    <property type="entry name" value="MiaB/RimO family radical SAM methylthiotransferase"/>
    <property type="match status" value="1"/>
</dbReference>
<dbReference type="GO" id="GO:0035600">
    <property type="term" value="P:tRNA methylthiolation"/>
    <property type="evidence" value="ECO:0007669"/>
    <property type="project" value="UniProtKB-ARBA"/>
</dbReference>
<name>R4KFF2_9FIRM</name>
<keyword evidence="2 8" id="KW-0963">Cytoplasm</keyword>
<comment type="function">
    <text evidence="8">Catalyzes the methylthiolation of an aspartic acid residue of ribosomal protein uS12.</text>
</comment>
<dbReference type="HOGENOM" id="CLU_018697_0_1_9"/>
<dbReference type="EC" id="2.8.4.4" evidence="8"/>
<keyword evidence="3 8" id="KW-0808">Transferase</keyword>
<keyword evidence="6 8" id="KW-0408">Iron</keyword>
<dbReference type="SFLD" id="SFLDG01082">
    <property type="entry name" value="B12-binding_domain_containing"/>
    <property type="match status" value="1"/>
</dbReference>
<dbReference type="KEGG" id="dgi:Desgi_1876"/>
<dbReference type="PROSITE" id="PS51918">
    <property type="entry name" value="RADICAL_SAM"/>
    <property type="match status" value="1"/>
</dbReference>
<dbReference type="GO" id="GO:0103039">
    <property type="term" value="F:protein methylthiotransferase activity"/>
    <property type="evidence" value="ECO:0007669"/>
    <property type="project" value="UniProtKB-EC"/>
</dbReference>
<dbReference type="InterPro" id="IPR023404">
    <property type="entry name" value="rSAM_horseshoe"/>
</dbReference>
<dbReference type="InterPro" id="IPR007197">
    <property type="entry name" value="rSAM"/>
</dbReference>
<dbReference type="SFLD" id="SFLDG01061">
    <property type="entry name" value="methylthiotransferase"/>
    <property type="match status" value="1"/>
</dbReference>
<dbReference type="InterPro" id="IPR005839">
    <property type="entry name" value="Methylthiotransferase"/>
</dbReference>
<dbReference type="InterPro" id="IPR012340">
    <property type="entry name" value="NA-bd_OB-fold"/>
</dbReference>
<evidence type="ECO:0000313" key="13">
    <source>
        <dbReference type="Proteomes" id="UP000013520"/>
    </source>
</evidence>
<keyword evidence="12" id="KW-0687">Ribonucleoprotein</keyword>
<comment type="cofactor">
    <cofactor evidence="8">
        <name>[4Fe-4S] cluster</name>
        <dbReference type="ChEBI" id="CHEBI:49883"/>
    </cofactor>
    <text evidence="8">Binds 2 [4Fe-4S] clusters. One cluster is coordinated with 3 cysteines and an exchangeable S-adenosyl-L-methionine.</text>
</comment>
<evidence type="ECO:0000256" key="5">
    <source>
        <dbReference type="ARBA" id="ARBA00022723"/>
    </source>
</evidence>
<feature type="domain" description="MTTase N-terminal" evidence="10">
    <location>
        <begin position="3"/>
        <end position="119"/>
    </location>
</feature>
<dbReference type="GO" id="GO:0005829">
    <property type="term" value="C:cytosol"/>
    <property type="evidence" value="ECO:0007669"/>
    <property type="project" value="TreeGrafter"/>
</dbReference>
<comment type="subcellular location">
    <subcellularLocation>
        <location evidence="8">Cytoplasm</location>
    </subcellularLocation>
</comment>
<dbReference type="Pfam" id="PF18693">
    <property type="entry name" value="TRAM_2"/>
    <property type="match status" value="1"/>
</dbReference>
<dbReference type="PANTHER" id="PTHR43837:SF1">
    <property type="entry name" value="RIBOSOMAL PROTEIN US12 METHYLTHIOTRANSFERASE RIMO"/>
    <property type="match status" value="1"/>
</dbReference>
<feature type="binding site" evidence="8">
    <location>
        <position position="163"/>
    </location>
    <ligand>
        <name>[4Fe-4S] cluster</name>
        <dbReference type="ChEBI" id="CHEBI:49883"/>
        <label>2</label>
        <note>4Fe-4S-S-AdoMet</note>
    </ligand>
</feature>
<dbReference type="InterPro" id="IPR013848">
    <property type="entry name" value="Methylthiotransferase_N"/>
</dbReference>
<evidence type="ECO:0000259" key="9">
    <source>
        <dbReference type="PROSITE" id="PS50926"/>
    </source>
</evidence>
<dbReference type="InterPro" id="IPR005840">
    <property type="entry name" value="Ribosomal_uS12_MeSTrfase_RimO"/>
</dbReference>
<dbReference type="Gene3D" id="2.40.50.140">
    <property type="entry name" value="Nucleic acid-binding proteins"/>
    <property type="match status" value="1"/>
</dbReference>
<dbReference type="InterPro" id="IPR002792">
    <property type="entry name" value="TRAM_dom"/>
</dbReference>
<keyword evidence="1 8" id="KW-0004">4Fe-4S</keyword>
<dbReference type="Gene3D" id="3.40.50.12160">
    <property type="entry name" value="Methylthiotransferase, N-terminal domain"/>
    <property type="match status" value="1"/>
</dbReference>
<evidence type="ECO:0000259" key="11">
    <source>
        <dbReference type="PROSITE" id="PS51918"/>
    </source>
</evidence>
<dbReference type="Gene3D" id="3.80.30.20">
    <property type="entry name" value="tm_1862 like domain"/>
    <property type="match status" value="1"/>
</dbReference>
<dbReference type="SUPFAM" id="SSF102114">
    <property type="entry name" value="Radical SAM enzymes"/>
    <property type="match status" value="1"/>
</dbReference>
<sequence length="446" mass="49594">MATAIGFISLGCAKNRVDSEIMLGQLRQAGYDITGDINQADVIIVNTCGFITAAKEESIAAILDAARCKITGRCRVLLVAGCLSQRYGNELLQDLPEIDGVMGTGAVPEIVAVLKRIHAGERPLAVSAPGYIHQSQVPRVLTTPNYTAYLKIAEGCDNCCSYCAIPAIRGPYRSRTMDDIINEARLLCSGGVRELIVAAQETTRYGRDIYGRYALTGLLQKLALIEECRWIRIMYCYPDSFTEELVELLATSLKICRYVDLPLQHINNRLLRMMNRRGNKESIVKLVDKLRQNIPGVTLRTTFIVGFPGETEQEFNELLDFMEQVKFERAGVFGYSPEEGTPAEALPGRVSDEVLAERVDQAMRLQQRISLAHNHNKVGQVLTVLVEGWDDDAKMYWGRTEADAPDIDGRVFFTSRTVAREGDFVRVKVLDAAEYDLSGVRTNELA</sequence>
<reference evidence="12 13" key="1">
    <citation type="submission" date="2012-01" db="EMBL/GenBank/DDBJ databases">
        <title>Complete sequence of Desulfotomaculum gibsoniae DSM 7213.</title>
        <authorList>
            <consortium name="US DOE Joint Genome Institute"/>
            <person name="Lucas S."/>
            <person name="Han J."/>
            <person name="Lapidus A."/>
            <person name="Cheng J.-F."/>
            <person name="Goodwin L."/>
            <person name="Pitluck S."/>
            <person name="Peters L."/>
            <person name="Ovchinnikova G."/>
            <person name="Teshima H."/>
            <person name="Detter J.C."/>
            <person name="Han C."/>
            <person name="Tapia R."/>
            <person name="Land M."/>
            <person name="Hauser L."/>
            <person name="Kyrpides N."/>
            <person name="Ivanova N."/>
            <person name="Pagani I."/>
            <person name="Parshina S."/>
            <person name="Plugge C."/>
            <person name="Muyzer G."/>
            <person name="Kuever J."/>
            <person name="Ivanova A."/>
            <person name="Nazina T."/>
            <person name="Klenk H.-P."/>
            <person name="Brambilla E."/>
            <person name="Spring S."/>
            <person name="Stams A.F."/>
            <person name="Woyke T."/>
        </authorList>
    </citation>
    <scope>NUCLEOTIDE SEQUENCE [LARGE SCALE GENOMIC DNA]</scope>
    <source>
        <strain evidence="12 13">DSM 7213</strain>
    </source>
</reference>
<dbReference type="eggNOG" id="COG0621">
    <property type="taxonomic scope" value="Bacteria"/>
</dbReference>
<dbReference type="GO" id="GO:0140101">
    <property type="term" value="F:catalytic activity, acting on a tRNA"/>
    <property type="evidence" value="ECO:0007669"/>
    <property type="project" value="UniProtKB-ARBA"/>
</dbReference>
<dbReference type="NCBIfam" id="TIGR01125">
    <property type="entry name" value="30S ribosomal protein S12 methylthiotransferase RimO"/>
    <property type="match status" value="1"/>
</dbReference>
<comment type="catalytic activity">
    <reaction evidence="8">
        <text>L-aspartate(89)-[ribosomal protein uS12]-hydrogen + (sulfur carrier)-SH + AH2 + 2 S-adenosyl-L-methionine = 3-methylsulfanyl-L-aspartate(89)-[ribosomal protein uS12]-hydrogen + (sulfur carrier)-H + 5'-deoxyadenosine + L-methionine + A + S-adenosyl-L-homocysteine + 2 H(+)</text>
        <dbReference type="Rhea" id="RHEA:37087"/>
        <dbReference type="Rhea" id="RHEA-COMP:10460"/>
        <dbReference type="Rhea" id="RHEA-COMP:10461"/>
        <dbReference type="Rhea" id="RHEA-COMP:14737"/>
        <dbReference type="Rhea" id="RHEA-COMP:14739"/>
        <dbReference type="ChEBI" id="CHEBI:13193"/>
        <dbReference type="ChEBI" id="CHEBI:15378"/>
        <dbReference type="ChEBI" id="CHEBI:17319"/>
        <dbReference type="ChEBI" id="CHEBI:17499"/>
        <dbReference type="ChEBI" id="CHEBI:29917"/>
        <dbReference type="ChEBI" id="CHEBI:29961"/>
        <dbReference type="ChEBI" id="CHEBI:57844"/>
        <dbReference type="ChEBI" id="CHEBI:57856"/>
        <dbReference type="ChEBI" id="CHEBI:59789"/>
        <dbReference type="ChEBI" id="CHEBI:64428"/>
        <dbReference type="ChEBI" id="CHEBI:73599"/>
        <dbReference type="EC" id="2.8.4.4"/>
    </reaction>
</comment>
<proteinExistence type="inferred from homology"/>
<dbReference type="Proteomes" id="UP000013520">
    <property type="component" value="Chromosome"/>
</dbReference>
<dbReference type="Pfam" id="PF00919">
    <property type="entry name" value="UPF0004"/>
    <property type="match status" value="1"/>
</dbReference>
<dbReference type="InterPro" id="IPR038135">
    <property type="entry name" value="Methylthiotransferase_N_sf"/>
</dbReference>
<dbReference type="PROSITE" id="PS01278">
    <property type="entry name" value="MTTASE_RADICAL"/>
    <property type="match status" value="1"/>
</dbReference>
<dbReference type="RefSeq" id="WP_006522504.1">
    <property type="nucleotide sequence ID" value="NC_021184.1"/>
</dbReference>
<organism evidence="12 13">
    <name type="scientific">Desulfoscipio gibsoniae DSM 7213</name>
    <dbReference type="NCBI Taxonomy" id="767817"/>
    <lineage>
        <taxon>Bacteria</taxon>
        <taxon>Bacillati</taxon>
        <taxon>Bacillota</taxon>
        <taxon>Clostridia</taxon>
        <taxon>Eubacteriales</taxon>
        <taxon>Desulfallaceae</taxon>
        <taxon>Desulfoscipio</taxon>
    </lineage>
</organism>
<dbReference type="SFLD" id="SFLDF00274">
    <property type="entry name" value="ribosomal_protein_S12_methylth"/>
    <property type="match status" value="1"/>
</dbReference>
<dbReference type="OrthoDB" id="9805215at2"/>
<keyword evidence="7 8" id="KW-0411">Iron-sulfur</keyword>
<comment type="similarity">
    <text evidence="8">Belongs to the methylthiotransferase family. RimO subfamily.</text>
</comment>
<dbReference type="InterPro" id="IPR006638">
    <property type="entry name" value="Elp3/MiaA/NifB-like_rSAM"/>
</dbReference>